<protein>
    <submittedName>
        <fullName evidence="2">Phosphohydrolase</fullName>
    </submittedName>
</protein>
<dbReference type="CDD" id="cd00077">
    <property type="entry name" value="HDc"/>
    <property type="match status" value="1"/>
</dbReference>
<dbReference type="Gene3D" id="1.10.3210.10">
    <property type="entry name" value="Hypothetical protein af1432"/>
    <property type="match status" value="1"/>
</dbReference>
<reference evidence="2" key="1">
    <citation type="submission" date="2016-09" db="EMBL/GenBank/DDBJ databases">
        <title>Draft genome of thermotolerant cyanobacterium Desertifilum sp. strain IPPAS B-1220.</title>
        <authorList>
            <person name="Sinetova M.A."/>
            <person name="Bolakhan K."/>
            <person name="Zayadan B.K."/>
            <person name="Mironov K.S."/>
            <person name="Ustinova V."/>
            <person name="Kupriyanova E.V."/>
            <person name="Sidorov R.A."/>
            <person name="Skrypnik A.N."/>
            <person name="Gogoleva N.E."/>
            <person name="Gogolev Y.V."/>
            <person name="Los D.A."/>
        </authorList>
    </citation>
    <scope>NUCLEOTIDE SEQUENCE [LARGE SCALE GENOMIC DNA]</scope>
    <source>
        <strain evidence="2">IPPAS B-1220</strain>
    </source>
</reference>
<dbReference type="STRING" id="1781255.BH720_22250"/>
<dbReference type="PANTHER" id="PTHR46246">
    <property type="entry name" value="GUANOSINE-3',5'-BIS(DIPHOSPHATE) 3'-PYROPHOSPHOHYDROLASE MESH1"/>
    <property type="match status" value="1"/>
</dbReference>
<dbReference type="InterPro" id="IPR052194">
    <property type="entry name" value="MESH1"/>
</dbReference>
<dbReference type="EMBL" id="MJGC01000105">
    <property type="protein sequence ID" value="OEJ72967.1"/>
    <property type="molecule type" value="Genomic_DNA"/>
</dbReference>
<dbReference type="InterPro" id="IPR003607">
    <property type="entry name" value="HD/PDEase_dom"/>
</dbReference>
<dbReference type="OrthoDB" id="9802385at2"/>
<dbReference type="PANTHER" id="PTHR46246:SF1">
    <property type="entry name" value="GUANOSINE-3',5'-BIS(DIPHOSPHATE) 3'-PYROPHOSPHOHYDROLASE MESH1"/>
    <property type="match status" value="1"/>
</dbReference>
<accession>A0A1E5QEB1</accession>
<evidence type="ECO:0000259" key="1">
    <source>
        <dbReference type="SMART" id="SM00471"/>
    </source>
</evidence>
<gene>
    <name evidence="2" type="ORF">BH720_22250</name>
</gene>
<evidence type="ECO:0000313" key="2">
    <source>
        <dbReference type="EMBL" id="OEJ72967.1"/>
    </source>
</evidence>
<feature type="domain" description="HD/PDEase" evidence="1">
    <location>
        <begin position="25"/>
        <end position="136"/>
    </location>
</feature>
<keyword evidence="2" id="KW-0378">Hydrolase</keyword>
<dbReference type="SUPFAM" id="SSF109604">
    <property type="entry name" value="HD-domain/PDEase-like"/>
    <property type="match status" value="1"/>
</dbReference>
<dbReference type="SMART" id="SM00471">
    <property type="entry name" value="HDc"/>
    <property type="match status" value="1"/>
</dbReference>
<organism evidence="2">
    <name type="scientific">Desertifilum tharense IPPAS B-1220</name>
    <dbReference type="NCBI Taxonomy" id="1781255"/>
    <lineage>
        <taxon>Bacteria</taxon>
        <taxon>Bacillati</taxon>
        <taxon>Cyanobacteriota</taxon>
        <taxon>Cyanophyceae</taxon>
        <taxon>Desertifilales</taxon>
        <taxon>Desertifilaceae</taxon>
        <taxon>Desertifilum</taxon>
    </lineage>
</organism>
<name>A0A1E5QEB1_9CYAN</name>
<proteinExistence type="predicted"/>
<sequence>MLSERFSEALSFAAQLHATQVRKGSGVPYVAHLLGVASIALEYGATEEEAIAALLHDAIEDRGGDTIRQEIRRRFGDTVTAIVDGCTDADTEPKPPWRDRKEAYIAQIPHKSASVRLVSAADKLYNALSIRKDYQQVGEQIWERFTGGKTGTLWYYRALVNAFESVESTPLVKVLAQVVAELETLTLSPK</sequence>
<dbReference type="AlphaFoldDB" id="A0A1E5QEB1"/>
<dbReference type="RefSeq" id="WP_069969417.1">
    <property type="nucleotide sequence ID" value="NZ_CM124774.1"/>
</dbReference>
<dbReference type="Pfam" id="PF13328">
    <property type="entry name" value="HD_4"/>
    <property type="match status" value="1"/>
</dbReference>
<dbReference type="GO" id="GO:0008893">
    <property type="term" value="F:guanosine-3',5'-bis(diphosphate) 3'-diphosphatase activity"/>
    <property type="evidence" value="ECO:0007669"/>
    <property type="project" value="TreeGrafter"/>
</dbReference>
<comment type="caution">
    <text evidence="2">The sequence shown here is derived from an EMBL/GenBank/DDBJ whole genome shotgun (WGS) entry which is preliminary data.</text>
</comment>